<evidence type="ECO:0000313" key="3">
    <source>
        <dbReference type="Proteomes" id="UP000243534"/>
    </source>
</evidence>
<feature type="region of interest" description="Disordered" evidence="1">
    <location>
        <begin position="126"/>
        <end position="147"/>
    </location>
</feature>
<protein>
    <submittedName>
        <fullName evidence="2">Uncharacterized protein</fullName>
    </submittedName>
</protein>
<dbReference type="AlphaFoldDB" id="A0A1E7Z3P7"/>
<dbReference type="EMBL" id="MAYS01000090">
    <property type="protein sequence ID" value="OFC63410.1"/>
    <property type="molecule type" value="Genomic_DNA"/>
</dbReference>
<feature type="compositionally biased region" description="Polar residues" evidence="1">
    <location>
        <begin position="130"/>
        <end position="141"/>
    </location>
</feature>
<reference evidence="2 3" key="1">
    <citation type="submission" date="2016-07" db="EMBL/GenBank/DDBJ databases">
        <authorList>
            <person name="Yuval B."/>
        </authorList>
    </citation>
    <scope>NUCLEOTIDE SEQUENCE [LARGE SCALE GENOMIC DNA]</scope>
    <source>
        <strain evidence="2 3">IL</strain>
    </source>
</reference>
<gene>
    <name evidence="2" type="ORF">BBW68_01070</name>
</gene>
<dbReference type="Proteomes" id="UP000243534">
    <property type="component" value="Unassembled WGS sequence"/>
</dbReference>
<sequence>MADQNCAAGTAAQQAATAALNAEIEQINKEAEDSFVSSDAIGKCLGQLSTGITLPVFNAGDLFNKFIEKAKQEVCQAARQKITEKISSKIPTQIDPWGELSRKYLPQNVQQYLPDSSGKNVQINAGADGVNSNAGSTNENSAFPFHL</sequence>
<organism evidence="2 3">
    <name type="scientific">Candidatus Erwinia dacicola</name>
    <dbReference type="NCBI Taxonomy" id="252393"/>
    <lineage>
        <taxon>Bacteria</taxon>
        <taxon>Pseudomonadati</taxon>
        <taxon>Pseudomonadota</taxon>
        <taxon>Gammaproteobacteria</taxon>
        <taxon>Enterobacterales</taxon>
        <taxon>Erwiniaceae</taxon>
        <taxon>Erwinia</taxon>
    </lineage>
</organism>
<proteinExistence type="predicted"/>
<comment type="caution">
    <text evidence="2">The sequence shown here is derived from an EMBL/GenBank/DDBJ whole genome shotgun (WGS) entry which is preliminary data.</text>
</comment>
<evidence type="ECO:0000256" key="1">
    <source>
        <dbReference type="SAM" id="MobiDB-lite"/>
    </source>
</evidence>
<evidence type="ECO:0000313" key="2">
    <source>
        <dbReference type="EMBL" id="OFC63410.1"/>
    </source>
</evidence>
<name>A0A1E7Z3P7_9GAMM</name>
<accession>A0A1E7Z3P7</accession>